<evidence type="ECO:0000259" key="3">
    <source>
        <dbReference type="PROSITE" id="PS51393"/>
    </source>
</evidence>
<dbReference type="InterPro" id="IPR013819">
    <property type="entry name" value="LipOase_C"/>
</dbReference>
<sequence>MGRYCIRRSHRGLAFRRVAQPRAAWLVGRTGSTKLELELARLAGPAGPPGRKLTTDNSCGLWRMIYLQNMRFRRKRLDFEWTQKAGAWSVSSNVVYTLLSSWKNRRRILITSSGAREYLAGQCGGLNSNDGYIPPFPETVPCVSGFHPPGWNSSQCDPREKQYLAAPPRHAEWTPMGNCFPWSSSETCPNLQPSQPPAPDPTTLPALNPSPLAWLLAKSWVRIQIFQLHQLQYHLLNTSSAGRGHRCGHHEVPPRTAPCLQVSDAPTSATLWKSTPGTDPTHLNGVYLIRSTSLCPGSEHRWWGPRALAPAGHGSADLLLPLPPDDLSNAGCWEPSAHYAHDPLRLWDITARWTLNPVPFPPGFPVSFHPRINLPFLTMCSSHATAQHGGHQQGQVPLGHHKEKYFLRTKAKAALNQFQTDLANLEREITARNEQLDLPYEYLKPSLTENTSSLSDSKAPPPGRPQISL</sequence>
<feature type="region of interest" description="Disordered" evidence="2">
    <location>
        <begin position="448"/>
        <end position="469"/>
    </location>
</feature>
<comment type="caution">
    <text evidence="4">The sequence shown here is derived from an EMBL/GenBank/DDBJ whole genome shotgun (WGS) entry which is preliminary data.</text>
</comment>
<feature type="compositionally biased region" description="Pro residues" evidence="2">
    <location>
        <begin position="459"/>
        <end position="469"/>
    </location>
</feature>
<dbReference type="SUPFAM" id="SSF48484">
    <property type="entry name" value="Lipoxigenase"/>
    <property type="match status" value="2"/>
</dbReference>
<dbReference type="Proteomes" id="UP000299084">
    <property type="component" value="Unassembled WGS sequence"/>
</dbReference>
<gene>
    <name evidence="4" type="ORF">Cadr_000018707</name>
</gene>
<name>A0A5N4D326_CAMDR</name>
<accession>A0A5N4D326</accession>
<feature type="coiled-coil region" evidence="1">
    <location>
        <begin position="408"/>
        <end position="435"/>
    </location>
</feature>
<keyword evidence="5" id="KW-1185">Reference proteome</keyword>
<evidence type="ECO:0000313" key="4">
    <source>
        <dbReference type="EMBL" id="KAB1265528.1"/>
    </source>
</evidence>
<proteinExistence type="predicted"/>
<organism evidence="4 5">
    <name type="scientific">Camelus dromedarius</name>
    <name type="common">Dromedary</name>
    <name type="synonym">Arabian camel</name>
    <dbReference type="NCBI Taxonomy" id="9838"/>
    <lineage>
        <taxon>Eukaryota</taxon>
        <taxon>Metazoa</taxon>
        <taxon>Chordata</taxon>
        <taxon>Craniata</taxon>
        <taxon>Vertebrata</taxon>
        <taxon>Euteleostomi</taxon>
        <taxon>Mammalia</taxon>
        <taxon>Eutheria</taxon>
        <taxon>Laurasiatheria</taxon>
        <taxon>Artiodactyla</taxon>
        <taxon>Tylopoda</taxon>
        <taxon>Camelidae</taxon>
        <taxon>Camelus</taxon>
    </lineage>
</organism>
<dbReference type="GO" id="GO:0046872">
    <property type="term" value="F:metal ion binding"/>
    <property type="evidence" value="ECO:0007669"/>
    <property type="project" value="InterPro"/>
</dbReference>
<dbReference type="AlphaFoldDB" id="A0A5N4D326"/>
<protein>
    <submittedName>
        <fullName evidence="4">Arachidonate 12-lipoxygenase</fullName>
    </submittedName>
</protein>
<dbReference type="Gene3D" id="1.20.245.10">
    <property type="entry name" value="Lipoxygenase-1, Domain 5"/>
    <property type="match status" value="2"/>
</dbReference>
<keyword evidence="1" id="KW-0175">Coiled coil</keyword>
<dbReference type="InterPro" id="IPR036226">
    <property type="entry name" value="LipOase_C_sf"/>
</dbReference>
<dbReference type="Gene3D" id="3.10.450.60">
    <property type="match status" value="1"/>
</dbReference>
<reference evidence="4 5" key="1">
    <citation type="journal article" date="2019" name="Mol. Ecol. Resour.">
        <title>Improving Illumina assemblies with Hi-C and long reads: an example with the North African dromedary.</title>
        <authorList>
            <person name="Elbers J.P."/>
            <person name="Rogers M.F."/>
            <person name="Perelman P.L."/>
            <person name="Proskuryakova A.A."/>
            <person name="Serdyukova N.A."/>
            <person name="Johnson W.E."/>
            <person name="Horin P."/>
            <person name="Corander J."/>
            <person name="Murphy D."/>
            <person name="Burger P.A."/>
        </authorList>
    </citation>
    <scope>NUCLEOTIDE SEQUENCE [LARGE SCALE GENOMIC DNA]</scope>
    <source>
        <strain evidence="4">Drom800</strain>
        <tissue evidence="4">Blood</tissue>
    </source>
</reference>
<evidence type="ECO:0000256" key="2">
    <source>
        <dbReference type="SAM" id="MobiDB-lite"/>
    </source>
</evidence>
<evidence type="ECO:0000256" key="1">
    <source>
        <dbReference type="SAM" id="Coils"/>
    </source>
</evidence>
<dbReference type="EMBL" id="JWIN03000016">
    <property type="protein sequence ID" value="KAB1265528.1"/>
    <property type="molecule type" value="Genomic_DNA"/>
</dbReference>
<evidence type="ECO:0000313" key="5">
    <source>
        <dbReference type="Proteomes" id="UP000299084"/>
    </source>
</evidence>
<dbReference type="PROSITE" id="PS51393">
    <property type="entry name" value="LIPOXYGENASE_3"/>
    <property type="match status" value="2"/>
</dbReference>
<feature type="domain" description="Lipoxygenase" evidence="3">
    <location>
        <begin position="160"/>
        <end position="360"/>
    </location>
</feature>
<dbReference type="GO" id="GO:0016702">
    <property type="term" value="F:oxidoreductase activity, acting on single donors with incorporation of molecular oxygen, incorporation of two atoms of oxygen"/>
    <property type="evidence" value="ECO:0007669"/>
    <property type="project" value="InterPro"/>
</dbReference>
<feature type="domain" description="Lipoxygenase" evidence="3">
    <location>
        <begin position="364"/>
        <end position="454"/>
    </location>
</feature>